<keyword evidence="5" id="KW-0436">Ligase</keyword>
<dbReference type="SUPFAM" id="SSF57716">
    <property type="entry name" value="Glucocorticoid receptor-like (DNA-binding domain)"/>
    <property type="match status" value="1"/>
</dbReference>
<evidence type="ECO:0000313" key="14">
    <source>
        <dbReference type="EMBL" id="USP78127.1"/>
    </source>
</evidence>
<evidence type="ECO:0000256" key="2">
    <source>
        <dbReference type="ARBA" id="ARBA00008100"/>
    </source>
</evidence>
<keyword evidence="15" id="KW-1185">Reference proteome</keyword>
<dbReference type="InterPro" id="IPR000679">
    <property type="entry name" value="Znf_GATA"/>
</dbReference>
<feature type="compositionally biased region" description="Polar residues" evidence="12">
    <location>
        <begin position="491"/>
        <end position="500"/>
    </location>
</feature>
<dbReference type="FunFam" id="1.10.8.960:FF:000002">
    <property type="entry name" value="Glutamate-cysteine ligase Gcs1"/>
    <property type="match status" value="1"/>
</dbReference>
<evidence type="ECO:0000313" key="15">
    <source>
        <dbReference type="Proteomes" id="UP001056012"/>
    </source>
</evidence>
<dbReference type="FunFam" id="3.30.590.50:FF:000001">
    <property type="entry name" value="Glutamate-cysteine ligase Gcs1"/>
    <property type="match status" value="1"/>
</dbReference>
<protein>
    <recommendedName>
        <fullName evidence="4">Glutamate--cysteine ligase</fullName>
        <ecNumber evidence="3">6.3.2.2</ecNumber>
    </recommendedName>
    <alternativeName>
        <fullName evidence="10">Gamma-ECS</fullName>
    </alternativeName>
    <alternativeName>
        <fullName evidence="9">Gamma-glutamylcysteine synthetase</fullName>
    </alternativeName>
</protein>
<evidence type="ECO:0000256" key="10">
    <source>
        <dbReference type="ARBA" id="ARBA00032122"/>
    </source>
</evidence>
<dbReference type="EC" id="6.3.2.2" evidence="3"/>
<dbReference type="GO" id="GO:0008270">
    <property type="term" value="F:zinc ion binding"/>
    <property type="evidence" value="ECO:0007669"/>
    <property type="project" value="UniProtKB-KW"/>
</dbReference>
<dbReference type="FunFam" id="3.30.590.50:FF:000004">
    <property type="entry name" value="Glutamate-cysteine ligase Gcs1"/>
    <property type="match status" value="1"/>
</dbReference>
<feature type="region of interest" description="Disordered" evidence="12">
    <location>
        <begin position="424"/>
        <end position="454"/>
    </location>
</feature>
<dbReference type="GO" id="GO:0043565">
    <property type="term" value="F:sequence-specific DNA binding"/>
    <property type="evidence" value="ECO:0007669"/>
    <property type="project" value="InterPro"/>
</dbReference>
<evidence type="ECO:0000256" key="5">
    <source>
        <dbReference type="ARBA" id="ARBA00022598"/>
    </source>
</evidence>
<evidence type="ECO:0000259" key="13">
    <source>
        <dbReference type="PROSITE" id="PS50114"/>
    </source>
</evidence>
<dbReference type="GO" id="GO:0006750">
    <property type="term" value="P:glutathione biosynthetic process"/>
    <property type="evidence" value="ECO:0007669"/>
    <property type="project" value="UniProtKB-KW"/>
</dbReference>
<keyword evidence="11" id="KW-0863">Zinc-finger</keyword>
<dbReference type="InterPro" id="IPR004308">
    <property type="entry name" value="GCS"/>
</dbReference>
<keyword evidence="11" id="KW-0862">Zinc</keyword>
<feature type="compositionally biased region" description="Basic and acidic residues" evidence="12">
    <location>
        <begin position="13"/>
        <end position="27"/>
    </location>
</feature>
<evidence type="ECO:0000256" key="12">
    <source>
        <dbReference type="SAM" id="MobiDB-lite"/>
    </source>
</evidence>
<dbReference type="InterPro" id="IPR013088">
    <property type="entry name" value="Znf_NHR/GATA"/>
</dbReference>
<dbReference type="PROSITE" id="PS50114">
    <property type="entry name" value="GATA_ZN_FINGER_2"/>
    <property type="match status" value="1"/>
</dbReference>
<dbReference type="SMART" id="SM00401">
    <property type="entry name" value="ZnF_GATA"/>
    <property type="match status" value="1"/>
</dbReference>
<evidence type="ECO:0000256" key="9">
    <source>
        <dbReference type="ARBA" id="ARBA00030585"/>
    </source>
</evidence>
<dbReference type="SUPFAM" id="SSF55931">
    <property type="entry name" value="Glutamine synthetase/guanido kinase"/>
    <property type="match status" value="1"/>
</dbReference>
<keyword evidence="8" id="KW-0067">ATP-binding</keyword>
<feature type="compositionally biased region" description="Pro residues" evidence="12">
    <location>
        <begin position="102"/>
        <end position="114"/>
    </location>
</feature>
<feature type="compositionally biased region" description="Low complexity" evidence="12">
    <location>
        <begin position="44"/>
        <end position="62"/>
    </location>
</feature>
<evidence type="ECO:0000256" key="1">
    <source>
        <dbReference type="ARBA" id="ARBA00005006"/>
    </source>
</evidence>
<organism evidence="14 15">
    <name type="scientific">Curvularia clavata</name>
    <dbReference type="NCBI Taxonomy" id="95742"/>
    <lineage>
        <taxon>Eukaryota</taxon>
        <taxon>Fungi</taxon>
        <taxon>Dikarya</taxon>
        <taxon>Ascomycota</taxon>
        <taxon>Pezizomycotina</taxon>
        <taxon>Dothideomycetes</taxon>
        <taxon>Pleosporomycetidae</taxon>
        <taxon>Pleosporales</taxon>
        <taxon>Pleosporineae</taxon>
        <taxon>Pleosporaceae</taxon>
        <taxon>Curvularia</taxon>
    </lineage>
</organism>
<feature type="region of interest" description="Disordered" evidence="12">
    <location>
        <begin position="1051"/>
        <end position="1079"/>
    </location>
</feature>
<evidence type="ECO:0000256" key="3">
    <source>
        <dbReference type="ARBA" id="ARBA00012220"/>
    </source>
</evidence>
<comment type="pathway">
    <text evidence="1">Sulfur metabolism; glutathione biosynthesis; glutathione from L-cysteine and L-glutamate: step 1/2.</text>
</comment>
<dbReference type="PANTHER" id="PTHR11164">
    <property type="entry name" value="GLUTAMATE CYSTEINE LIGASE"/>
    <property type="match status" value="1"/>
</dbReference>
<sequence>MTCSVGLPSINHMDADRIKREEVEYQRKHSLSAMPSPLHPYNGPSHAHSNPPSSVPNAVPASLGGLLSPPESRRTSGDDKESQRPTARQSLPSIHEALGSEPPLPYPTAVPPPSSITSAPQHYHASSAVPSPAEQRHRQYPPEPQHPSQGPPSSLPPPRSPYIASTSQPGPPPPASTPAESLPRPPFSDSRPSYPTPQHNPKLPSLHPLKTAPASPPGPPHSSIPYSSYPPPPASKPYENPAPQSAPLPPANHHHPYSQYPPGYPPSASSANPPNHAYPPPASTYSAPPRYMPPSWQDGSEMARLEEKKIGRSSLAPYGESVKRHLESFDIEASLNEMADGSGRITEFSKIYRQRAHDNQRIGMTPQSMPRLEEVDEMLKQSERIQMSLQRMRDVVFNHHQASLVEAPQDPRYRPMNGYDDGGSNYSDDNKVMGGFAGGDNKTRKRGRAAPPGRCHSCNRAETPEWRRGPDGARTLCNACGLLAVQSQKSSVPIQTSTQPARAPPQIRTPPTPRYRKPAWVCCKIRALPVAFLANVIPRALGTPLDWPDAKKAADQVRSWGIEQLLAVWRNAKAKERDALLWGDEIEYLVVCYDQDNHKVRLSLRQADILAALANDEKLVQQGGGVPDLHTGDADAKENPAPVFHPEFGRFMLEATPGKPWGIGFKDLLDVEPNMKWRRTIAKDHMAETEFPITLTTFPRLGSTDCIVPSYPVSGPKLRSQFVPDEIANPHIRFPTLAANIRWRRGRKVQVNVPVFRDEKTAWPWKDPTVNYDLHNWPEDDDVRNGAVKDNYIHMDAMAFGMGSCCLQITFQAKNIDEGRTMYDQLSPIAPILLALTAATPIYKGFLADTDVRWNQISKAVDDRTPEELGEKPLKNDRWRLPKSRYASNSTYIAQDPRLRPEYLDPNLIIDPALKKRLIEGGMDDLLATHFAHLFIRDPIVVFAEDLQELDLTKADHFENLQSTNWQHMRFKPPPAGTDMGWRVEFRPMEIQITDFENAAFSIFIVLLTRAILSFNLNFYIPITLVSENMETAHIRDAVSTQKFWFRKNPFPTHKPSNGTGTSTPAENPSRPVTPTGPVEDEYEKITINEVIDGQQTCSGNSGFPGLIPIVESYLNSMNVDVETRCDLATYLDLIRKRANGTYWTAAKWIRNFVQTHPAYQKDSVVNDEITYDLVKAAEQITKQEGRDGLGKEMLGRRR</sequence>
<dbReference type="GO" id="GO:0005524">
    <property type="term" value="F:ATP binding"/>
    <property type="evidence" value="ECO:0007669"/>
    <property type="project" value="UniProtKB-KW"/>
</dbReference>
<evidence type="ECO:0000256" key="4">
    <source>
        <dbReference type="ARBA" id="ARBA00014618"/>
    </source>
</evidence>
<reference evidence="14" key="1">
    <citation type="submission" date="2021-12" db="EMBL/GenBank/DDBJ databases">
        <title>Curvularia clavata genome.</title>
        <authorList>
            <person name="Cao Y."/>
        </authorList>
    </citation>
    <scope>NUCLEOTIDE SEQUENCE</scope>
    <source>
        <strain evidence="14">Yc1106</strain>
    </source>
</reference>
<feature type="compositionally biased region" description="Pro residues" evidence="12">
    <location>
        <begin position="141"/>
        <end position="160"/>
    </location>
</feature>
<proteinExistence type="inferred from homology"/>
<feature type="compositionally biased region" description="Basic and acidic residues" evidence="12">
    <location>
        <begin position="71"/>
        <end position="83"/>
    </location>
</feature>
<feature type="compositionally biased region" description="Low complexity" evidence="12">
    <location>
        <begin position="257"/>
        <end position="275"/>
    </location>
</feature>
<dbReference type="OrthoDB" id="7939818at2759"/>
<feature type="region of interest" description="Disordered" evidence="12">
    <location>
        <begin position="1"/>
        <end position="298"/>
    </location>
</feature>
<feature type="compositionally biased region" description="Pro residues" evidence="12">
    <location>
        <begin position="214"/>
        <end position="235"/>
    </location>
</feature>
<keyword evidence="6" id="KW-0317">Glutathione biosynthesis</keyword>
<dbReference type="Proteomes" id="UP001056012">
    <property type="component" value="Chromosome 4"/>
</dbReference>
<dbReference type="PANTHER" id="PTHR11164:SF0">
    <property type="entry name" value="GLUTAMATE--CYSTEINE LIGASE CATALYTIC SUBUNIT"/>
    <property type="match status" value="1"/>
</dbReference>
<dbReference type="InterPro" id="IPR014746">
    <property type="entry name" value="Gln_synth/guanido_kin_cat_dom"/>
</dbReference>
<comment type="similarity">
    <text evidence="2">Belongs to the glutamate--cysteine ligase type 3 family.</text>
</comment>
<evidence type="ECO:0000256" key="11">
    <source>
        <dbReference type="PROSITE-ProRule" id="PRU00094"/>
    </source>
</evidence>
<dbReference type="GO" id="GO:0004357">
    <property type="term" value="F:glutamate-cysteine ligase activity"/>
    <property type="evidence" value="ECO:0007669"/>
    <property type="project" value="UniProtKB-EC"/>
</dbReference>
<dbReference type="CDD" id="cd00202">
    <property type="entry name" value="ZnF_GATA"/>
    <property type="match status" value="1"/>
</dbReference>
<gene>
    <name evidence="14" type="ORF">yc1106_05401</name>
</gene>
<dbReference type="VEuPathDB" id="FungiDB:yc1106_05401"/>
<feature type="compositionally biased region" description="Polar residues" evidence="12">
    <location>
        <begin position="1055"/>
        <end position="1073"/>
    </location>
</feature>
<dbReference type="PROSITE" id="PS00344">
    <property type="entry name" value="GATA_ZN_FINGER_1"/>
    <property type="match status" value="1"/>
</dbReference>
<dbReference type="Gene3D" id="3.30.50.10">
    <property type="entry name" value="Erythroid Transcription Factor GATA-1, subunit A"/>
    <property type="match status" value="1"/>
</dbReference>
<feature type="domain" description="GATA-type" evidence="13">
    <location>
        <begin position="454"/>
        <end position="483"/>
    </location>
</feature>
<evidence type="ECO:0000256" key="6">
    <source>
        <dbReference type="ARBA" id="ARBA00022684"/>
    </source>
</evidence>
<dbReference type="GO" id="GO:0017109">
    <property type="term" value="C:glutamate-cysteine ligase complex"/>
    <property type="evidence" value="ECO:0007669"/>
    <property type="project" value="TreeGrafter"/>
</dbReference>
<dbReference type="Gene3D" id="1.10.8.960">
    <property type="match status" value="1"/>
</dbReference>
<keyword evidence="7" id="KW-0547">Nucleotide-binding</keyword>
<accession>A0A9Q9DSV4</accession>
<evidence type="ECO:0000256" key="8">
    <source>
        <dbReference type="ARBA" id="ARBA00022840"/>
    </source>
</evidence>
<feature type="region of interest" description="Disordered" evidence="12">
    <location>
        <begin position="491"/>
        <end position="511"/>
    </location>
</feature>
<dbReference type="EMBL" id="CP089277">
    <property type="protein sequence ID" value="USP78127.1"/>
    <property type="molecule type" value="Genomic_DNA"/>
</dbReference>
<keyword evidence="11" id="KW-0479">Metal-binding</keyword>
<feature type="compositionally biased region" description="Polar residues" evidence="12">
    <location>
        <begin position="190"/>
        <end position="199"/>
    </location>
</feature>
<dbReference type="AlphaFoldDB" id="A0A9Q9DSV4"/>
<dbReference type="Gene3D" id="3.30.590.50">
    <property type="match status" value="2"/>
</dbReference>
<dbReference type="GO" id="GO:0006355">
    <property type="term" value="P:regulation of DNA-templated transcription"/>
    <property type="evidence" value="ECO:0007669"/>
    <property type="project" value="InterPro"/>
</dbReference>
<evidence type="ECO:0000256" key="7">
    <source>
        <dbReference type="ARBA" id="ARBA00022741"/>
    </source>
</evidence>
<dbReference type="Pfam" id="PF03074">
    <property type="entry name" value="GCS"/>
    <property type="match status" value="1"/>
</dbReference>
<dbReference type="Pfam" id="PF00320">
    <property type="entry name" value="GATA"/>
    <property type="match status" value="1"/>
</dbReference>
<name>A0A9Q9DSV4_CURCL</name>